<feature type="region of interest" description="Disordered" evidence="2">
    <location>
        <begin position="32"/>
        <end position="70"/>
    </location>
</feature>
<keyword evidence="3" id="KW-0812">Transmembrane</keyword>
<dbReference type="Pfam" id="PF14257">
    <property type="entry name" value="DUF4349"/>
    <property type="match status" value="1"/>
</dbReference>
<gene>
    <name evidence="6" type="ORF">FHX76_000926</name>
</gene>
<evidence type="ECO:0000259" key="5">
    <source>
        <dbReference type="Pfam" id="PF14257"/>
    </source>
</evidence>
<evidence type="ECO:0000256" key="1">
    <source>
        <dbReference type="SAM" id="Coils"/>
    </source>
</evidence>
<feature type="transmembrane region" description="Helical" evidence="3">
    <location>
        <begin position="247"/>
        <end position="279"/>
    </location>
</feature>
<accession>A0A7X5QZV7</accession>
<feature type="coiled-coil region" evidence="1">
    <location>
        <begin position="148"/>
        <end position="175"/>
    </location>
</feature>
<dbReference type="PROSITE" id="PS51257">
    <property type="entry name" value="PROKAR_LIPOPROTEIN"/>
    <property type="match status" value="1"/>
</dbReference>
<name>A0A7X5QZV7_9MICO</name>
<keyword evidence="3" id="KW-0472">Membrane</keyword>
<feature type="chain" id="PRO_5030931895" description="DUF4349 domain-containing protein" evidence="4">
    <location>
        <begin position="29"/>
        <end position="304"/>
    </location>
</feature>
<evidence type="ECO:0000256" key="2">
    <source>
        <dbReference type="SAM" id="MobiDB-lite"/>
    </source>
</evidence>
<reference evidence="6 7" key="1">
    <citation type="submission" date="2020-02" db="EMBL/GenBank/DDBJ databases">
        <title>Sequencing the genomes of 1000 actinobacteria strains.</title>
        <authorList>
            <person name="Klenk H.-P."/>
        </authorList>
    </citation>
    <scope>NUCLEOTIDE SEQUENCE [LARGE SCALE GENOMIC DNA]</scope>
    <source>
        <strain evidence="6 7">DSM 27960</strain>
    </source>
</reference>
<protein>
    <recommendedName>
        <fullName evidence="5">DUF4349 domain-containing protein</fullName>
    </recommendedName>
</protein>
<evidence type="ECO:0000313" key="6">
    <source>
        <dbReference type="EMBL" id="NIH53058.1"/>
    </source>
</evidence>
<evidence type="ECO:0000256" key="3">
    <source>
        <dbReference type="SAM" id="Phobius"/>
    </source>
</evidence>
<evidence type="ECO:0000313" key="7">
    <source>
        <dbReference type="Proteomes" id="UP000541033"/>
    </source>
</evidence>
<keyword evidence="7" id="KW-1185">Reference proteome</keyword>
<evidence type="ECO:0000256" key="4">
    <source>
        <dbReference type="SAM" id="SignalP"/>
    </source>
</evidence>
<dbReference type="AlphaFoldDB" id="A0A7X5QZV7"/>
<dbReference type="Proteomes" id="UP000541033">
    <property type="component" value="Unassembled WGS sequence"/>
</dbReference>
<feature type="domain" description="DUF4349" evidence="5">
    <location>
        <begin position="68"/>
        <end position="276"/>
    </location>
</feature>
<dbReference type="EMBL" id="JAAMOX010000001">
    <property type="protein sequence ID" value="NIH53058.1"/>
    <property type="molecule type" value="Genomic_DNA"/>
</dbReference>
<feature type="signal peptide" evidence="4">
    <location>
        <begin position="1"/>
        <end position="28"/>
    </location>
</feature>
<dbReference type="RefSeq" id="WP_167148361.1">
    <property type="nucleotide sequence ID" value="NZ_JAAMOX010000001.1"/>
</dbReference>
<proteinExistence type="predicted"/>
<keyword evidence="3" id="KW-1133">Transmembrane helix</keyword>
<organism evidence="6 7">
    <name type="scientific">Lysinibacter cavernae</name>
    <dbReference type="NCBI Taxonomy" id="1640652"/>
    <lineage>
        <taxon>Bacteria</taxon>
        <taxon>Bacillati</taxon>
        <taxon>Actinomycetota</taxon>
        <taxon>Actinomycetes</taxon>
        <taxon>Micrococcales</taxon>
        <taxon>Microbacteriaceae</taxon>
        <taxon>Lysinibacter</taxon>
    </lineage>
</organism>
<dbReference type="InterPro" id="IPR025645">
    <property type="entry name" value="DUF4349"/>
</dbReference>
<keyword evidence="4" id="KW-0732">Signal</keyword>
<comment type="caution">
    <text evidence="6">The sequence shown here is derived from an EMBL/GenBank/DDBJ whole genome shotgun (WGS) entry which is preliminary data.</text>
</comment>
<keyword evidence="1" id="KW-0175">Coiled coil</keyword>
<sequence>MKRPLLSGLAAVASVLLLAGCSAGNSTAPLPAIDKGGDYQSLPQQMDGAPDEASSGFDAQSPTSETSREIIRTGDVTLSADDPIALGDDVVELIASADGRIDSRSDTPSSEYQTESVWLSVRIPNISFDKVTDQIAKLGTLISSSFSAQDVTQQANNLDARIDALQTSVDRLTELLAQSANTADLIAAETALSERQAELDGLISDREFLSDQVEYSTLSVNIQSTETVVQTEPQTFWDGIVAGWNSILAFGAGLIVVVGVLVPWIVLLGVVVVVIWLIVRGRRSRKSAALKRAKDAHSSGTSAT</sequence>